<accession>A0A6N8DKA8</accession>
<evidence type="ECO:0000313" key="7">
    <source>
        <dbReference type="Proteomes" id="UP000439113"/>
    </source>
</evidence>
<dbReference type="PROSITE" id="PS50850">
    <property type="entry name" value="MFS"/>
    <property type="match status" value="1"/>
</dbReference>
<keyword evidence="1 4" id="KW-0812">Transmembrane</keyword>
<feature type="transmembrane region" description="Helical" evidence="4">
    <location>
        <begin position="218"/>
        <end position="241"/>
    </location>
</feature>
<feature type="domain" description="Major facilitator superfamily (MFS) profile" evidence="5">
    <location>
        <begin position="1"/>
        <end position="363"/>
    </location>
</feature>
<feature type="transmembrane region" description="Helical" evidence="4">
    <location>
        <begin position="44"/>
        <end position="63"/>
    </location>
</feature>
<keyword evidence="2 4" id="KW-1133">Transmembrane helix</keyword>
<dbReference type="GO" id="GO:0022857">
    <property type="term" value="F:transmembrane transporter activity"/>
    <property type="evidence" value="ECO:0007669"/>
    <property type="project" value="InterPro"/>
</dbReference>
<feature type="transmembrane region" description="Helical" evidence="4">
    <location>
        <begin position="184"/>
        <end position="206"/>
    </location>
</feature>
<dbReference type="AlphaFoldDB" id="A0A6N8DKA8"/>
<feature type="transmembrane region" description="Helical" evidence="4">
    <location>
        <begin position="336"/>
        <end position="356"/>
    </location>
</feature>
<evidence type="ECO:0000313" key="6">
    <source>
        <dbReference type="EMBL" id="MTV29671.1"/>
    </source>
</evidence>
<evidence type="ECO:0000256" key="4">
    <source>
        <dbReference type="SAM" id="Phobius"/>
    </source>
</evidence>
<reference evidence="6 7" key="1">
    <citation type="submission" date="2019-11" db="EMBL/GenBank/DDBJ databases">
        <title>Whole-genome sequence of a Rhodoblastus acidophilus DSM 142.</title>
        <authorList>
            <person name="Kyndt J.A."/>
            <person name="Meyer T.E."/>
        </authorList>
    </citation>
    <scope>NUCLEOTIDE SEQUENCE [LARGE SCALE GENOMIC DNA]</scope>
    <source>
        <strain evidence="6 7">DSM 142</strain>
    </source>
</reference>
<feature type="transmembrane region" description="Helical" evidence="4">
    <location>
        <begin position="14"/>
        <end position="32"/>
    </location>
</feature>
<dbReference type="Pfam" id="PF07690">
    <property type="entry name" value="MFS_1"/>
    <property type="match status" value="1"/>
</dbReference>
<dbReference type="SUPFAM" id="SSF103473">
    <property type="entry name" value="MFS general substrate transporter"/>
    <property type="match status" value="1"/>
</dbReference>
<protein>
    <submittedName>
        <fullName evidence="6">MFS transporter</fullName>
    </submittedName>
</protein>
<gene>
    <name evidence="6" type="ORF">GJ654_01540</name>
</gene>
<dbReference type="Gene3D" id="1.20.1250.20">
    <property type="entry name" value="MFS general substrate transporter like domains"/>
    <property type="match status" value="1"/>
</dbReference>
<evidence type="ECO:0000256" key="3">
    <source>
        <dbReference type="ARBA" id="ARBA00023136"/>
    </source>
</evidence>
<dbReference type="PANTHER" id="PTHR11360">
    <property type="entry name" value="MONOCARBOXYLATE TRANSPORTER"/>
    <property type="match status" value="1"/>
</dbReference>
<proteinExistence type="predicted"/>
<name>A0A6N8DKA8_RHOAC</name>
<dbReference type="InterPro" id="IPR011701">
    <property type="entry name" value="MFS"/>
</dbReference>
<dbReference type="Proteomes" id="UP000439113">
    <property type="component" value="Unassembled WGS sequence"/>
</dbReference>
<feature type="transmembrane region" description="Helical" evidence="4">
    <location>
        <begin position="106"/>
        <end position="124"/>
    </location>
</feature>
<dbReference type="PANTHER" id="PTHR11360:SF284">
    <property type="entry name" value="EG:103B4.3 PROTEIN-RELATED"/>
    <property type="match status" value="1"/>
</dbReference>
<feature type="transmembrane region" description="Helical" evidence="4">
    <location>
        <begin position="248"/>
        <end position="269"/>
    </location>
</feature>
<feature type="transmembrane region" description="Helical" evidence="4">
    <location>
        <begin position="136"/>
        <end position="158"/>
    </location>
</feature>
<dbReference type="InterPro" id="IPR036259">
    <property type="entry name" value="MFS_trans_sf"/>
</dbReference>
<feature type="transmembrane region" description="Helical" evidence="4">
    <location>
        <begin position="308"/>
        <end position="330"/>
    </location>
</feature>
<evidence type="ECO:0000256" key="1">
    <source>
        <dbReference type="ARBA" id="ARBA00022692"/>
    </source>
</evidence>
<organism evidence="6 7">
    <name type="scientific">Rhodoblastus acidophilus</name>
    <name type="common">Rhodopseudomonas acidophila</name>
    <dbReference type="NCBI Taxonomy" id="1074"/>
    <lineage>
        <taxon>Bacteria</taxon>
        <taxon>Pseudomonadati</taxon>
        <taxon>Pseudomonadota</taxon>
        <taxon>Alphaproteobacteria</taxon>
        <taxon>Hyphomicrobiales</taxon>
        <taxon>Rhodoblastaceae</taxon>
        <taxon>Rhodoblastus</taxon>
    </lineage>
</organism>
<evidence type="ECO:0000256" key="2">
    <source>
        <dbReference type="ARBA" id="ARBA00022989"/>
    </source>
</evidence>
<keyword evidence="3 4" id="KW-0472">Membrane</keyword>
<dbReference type="CDD" id="cd17355">
    <property type="entry name" value="MFS_YcxA_like"/>
    <property type="match status" value="1"/>
</dbReference>
<feature type="transmembrane region" description="Helical" evidence="4">
    <location>
        <begin position="75"/>
        <end position="94"/>
    </location>
</feature>
<feature type="transmembrane region" description="Helical" evidence="4">
    <location>
        <begin position="275"/>
        <end position="296"/>
    </location>
</feature>
<sequence>MGVFQLPVFASRDWGAGHFAIALALQNLLWGLGQPFAGAMADRFGARPVLIVGGLFYALGLALMSVAPSGLTFDLSAGLLIGLGLSGASFNLVLGAFAKLLPPKRLSYAFGAATAAGSFGQFLFSPLAGGLVANMGWETTCVIFAGVTALIVPLAFVLKTPPGDFSASGGQTAVFRRAMAHKSYVLLSLGFFTCGFQLAFITVHFQRYVVESGLSPELGAWAFALVGVFNIFGSLLSGWLGGFVSRPYILAFIYFARSLATAIFIALPATSETTLIFAAVTGMLWLSTVPPTSGVIGRMFGAGNLSMLYGFAFFLHQLGGFFGVLLGGFARAATGSYTPVWLLSIALGVISALLNLPVADRQAPLPAAQPAE</sequence>
<dbReference type="OrthoDB" id="146345at2"/>
<dbReference type="InterPro" id="IPR020846">
    <property type="entry name" value="MFS_dom"/>
</dbReference>
<dbReference type="EMBL" id="WNKS01000001">
    <property type="protein sequence ID" value="MTV29671.1"/>
    <property type="molecule type" value="Genomic_DNA"/>
</dbReference>
<evidence type="ECO:0000259" key="5">
    <source>
        <dbReference type="PROSITE" id="PS50850"/>
    </source>
</evidence>
<dbReference type="InterPro" id="IPR050327">
    <property type="entry name" value="Proton-linked_MCT"/>
</dbReference>
<comment type="caution">
    <text evidence="6">The sequence shown here is derived from an EMBL/GenBank/DDBJ whole genome shotgun (WGS) entry which is preliminary data.</text>
</comment>